<keyword evidence="8" id="KW-1185">Reference proteome</keyword>
<reference evidence="8" key="1">
    <citation type="journal article" date="2019" name="Int. J. Syst. Evol. Microbiol.">
        <title>The Global Catalogue of Microorganisms (GCM) 10K type strain sequencing project: providing services to taxonomists for standard genome sequencing and annotation.</title>
        <authorList>
            <consortium name="The Broad Institute Genomics Platform"/>
            <consortium name="The Broad Institute Genome Sequencing Center for Infectious Disease"/>
            <person name="Wu L."/>
            <person name="Ma J."/>
        </authorList>
    </citation>
    <scope>NUCLEOTIDE SEQUENCE [LARGE SCALE GENOMIC DNA]</scope>
    <source>
        <strain evidence="8">YIM 94188</strain>
    </source>
</reference>
<dbReference type="PANTHER" id="PTHR30168">
    <property type="entry name" value="PUTATIVE MEMBRANE PROTEIN YPFJ"/>
    <property type="match status" value="1"/>
</dbReference>
<feature type="compositionally biased region" description="Gly residues" evidence="5">
    <location>
        <begin position="18"/>
        <end position="31"/>
    </location>
</feature>
<evidence type="ECO:0000313" key="7">
    <source>
        <dbReference type="EMBL" id="MFC5729867.1"/>
    </source>
</evidence>
<evidence type="ECO:0000256" key="2">
    <source>
        <dbReference type="ARBA" id="ARBA00022692"/>
    </source>
</evidence>
<dbReference type="PANTHER" id="PTHR30168:SF0">
    <property type="entry name" value="INNER MEMBRANE PROTEIN"/>
    <property type="match status" value="1"/>
</dbReference>
<dbReference type="RefSeq" id="WP_136434497.1">
    <property type="nucleotide sequence ID" value="NZ_JBHSNS010000006.1"/>
</dbReference>
<comment type="caution">
    <text evidence="7">The sequence shown here is derived from an EMBL/GenBank/DDBJ whole genome shotgun (WGS) entry which is preliminary data.</text>
</comment>
<dbReference type="Pfam" id="PF04228">
    <property type="entry name" value="Zn_peptidase"/>
    <property type="match status" value="1"/>
</dbReference>
<evidence type="ECO:0000256" key="5">
    <source>
        <dbReference type="SAM" id="MobiDB-lite"/>
    </source>
</evidence>
<evidence type="ECO:0000313" key="8">
    <source>
        <dbReference type="Proteomes" id="UP001596072"/>
    </source>
</evidence>
<feature type="transmembrane region" description="Helical" evidence="6">
    <location>
        <begin position="43"/>
        <end position="63"/>
    </location>
</feature>
<keyword evidence="3 6" id="KW-1133">Transmembrane helix</keyword>
<comment type="subcellular location">
    <subcellularLocation>
        <location evidence="1">Membrane</location>
        <topology evidence="1">Single-pass membrane protein</topology>
    </subcellularLocation>
</comment>
<feature type="region of interest" description="Disordered" evidence="5">
    <location>
        <begin position="1"/>
        <end position="31"/>
    </location>
</feature>
<proteinExistence type="predicted"/>
<sequence>MVRFNPKARLDTSRTRHGGGGGGFGGGGRGGGMRLPIPTGRGGIGGIGGVIVLILIFLVARWAGVDLGMGGGATGAAYSPARMGDAESGADRYAHCKTGADANDDQDCARVAIENSLTDFWEGQRVERWQPISALTTFSGSVSTACGSATSAVGPFYCPADLGIYLDTTFFDAVLEPELGAPDEPFVEFYVLAHEYGHHLSNLQGFMARVRTQQGPTSDATRLELQADCYAGLWAQHATTTEDASGEVLLLDLSDEDIQNALEAAAAVGDDHIQRKTQGQTNPETWNHGSSAQRMHWFRVGYAGGDVDSCNTFDASESEVLGRS</sequence>
<evidence type="ECO:0000256" key="6">
    <source>
        <dbReference type="SAM" id="Phobius"/>
    </source>
</evidence>
<accession>A0ABW0ZH52</accession>
<gene>
    <name evidence="7" type="ORF">ACFPQB_13145</name>
</gene>
<evidence type="ECO:0000256" key="3">
    <source>
        <dbReference type="ARBA" id="ARBA00022989"/>
    </source>
</evidence>
<keyword evidence="4 6" id="KW-0472">Membrane</keyword>
<dbReference type="InterPro" id="IPR007343">
    <property type="entry name" value="Uncharacterised_pept_Zn_put"/>
</dbReference>
<dbReference type="Proteomes" id="UP001596072">
    <property type="component" value="Unassembled WGS sequence"/>
</dbReference>
<organism evidence="7 8">
    <name type="scientific">Nocardioides vastitatis</name>
    <dbReference type="NCBI Taxonomy" id="2568655"/>
    <lineage>
        <taxon>Bacteria</taxon>
        <taxon>Bacillati</taxon>
        <taxon>Actinomycetota</taxon>
        <taxon>Actinomycetes</taxon>
        <taxon>Propionibacteriales</taxon>
        <taxon>Nocardioidaceae</taxon>
        <taxon>Nocardioides</taxon>
    </lineage>
</organism>
<dbReference type="EMBL" id="JBHSNS010000006">
    <property type="protein sequence ID" value="MFC5729867.1"/>
    <property type="molecule type" value="Genomic_DNA"/>
</dbReference>
<evidence type="ECO:0000256" key="1">
    <source>
        <dbReference type="ARBA" id="ARBA00004167"/>
    </source>
</evidence>
<protein>
    <submittedName>
        <fullName evidence="7">Neutral zinc metallopeptidase</fullName>
    </submittedName>
</protein>
<keyword evidence="2 6" id="KW-0812">Transmembrane</keyword>
<name>A0ABW0ZH52_9ACTN</name>
<evidence type="ECO:0000256" key="4">
    <source>
        <dbReference type="ARBA" id="ARBA00023136"/>
    </source>
</evidence>